<dbReference type="EMBL" id="AZDA01000137">
    <property type="protein sequence ID" value="KRK32743.1"/>
    <property type="molecule type" value="Genomic_DNA"/>
</dbReference>
<dbReference type="Proteomes" id="UP000051461">
    <property type="component" value="Unassembled WGS sequence"/>
</dbReference>
<comment type="caution">
    <text evidence="2">The sequence shown here is derived from an EMBL/GenBank/DDBJ whole genome shotgun (WGS) entry which is preliminary data.</text>
</comment>
<dbReference type="InterPro" id="IPR033469">
    <property type="entry name" value="CYTH-like_dom_sf"/>
</dbReference>
<evidence type="ECO:0000313" key="2">
    <source>
        <dbReference type="EMBL" id="KRK32743.1"/>
    </source>
</evidence>
<sequence length="191" mass="21656">MTTALEREFKNPLTQAEFQRILAQYPFKPAFQQSNLYFDTPAGDLKQRRIGLRIRCFDTKGEQTLKISHHDQTHALTEITDPLTVAQAQAGQLQANGQVAAYLEKIGLPLNLLQPLGLITTKRRQCILPIGLFVLDETTFPDQTTDYEIELETQSAKHPITSTAWLAQLAIPQRPSLNKIQRLLKHQRSLV</sequence>
<dbReference type="InterPro" id="IPR023577">
    <property type="entry name" value="CYTH_domain"/>
</dbReference>
<protein>
    <recommendedName>
        <fullName evidence="1">CYTH domain-containing protein</fullName>
    </recommendedName>
</protein>
<feature type="domain" description="CYTH" evidence="1">
    <location>
        <begin position="4"/>
        <end position="191"/>
    </location>
</feature>
<dbReference type="STRING" id="1423726.FC07_GL001877"/>
<gene>
    <name evidence="2" type="ORF">FC07_GL001877</name>
</gene>
<dbReference type="SUPFAM" id="SSF55154">
    <property type="entry name" value="CYTH-like phosphatases"/>
    <property type="match status" value="1"/>
</dbReference>
<accession>A0A0R1GPE5</accession>
<reference evidence="2 3" key="1">
    <citation type="journal article" date="2015" name="Genome Announc.">
        <title>Expanding the biotechnology potential of lactobacilli through comparative genomics of 213 strains and associated genera.</title>
        <authorList>
            <person name="Sun Z."/>
            <person name="Harris H.M."/>
            <person name="McCann A."/>
            <person name="Guo C."/>
            <person name="Argimon S."/>
            <person name="Zhang W."/>
            <person name="Yang X."/>
            <person name="Jeffery I.B."/>
            <person name="Cooney J.C."/>
            <person name="Kagawa T.F."/>
            <person name="Liu W."/>
            <person name="Song Y."/>
            <person name="Salvetti E."/>
            <person name="Wrobel A."/>
            <person name="Rasinkangas P."/>
            <person name="Parkhill J."/>
            <person name="Rea M.C."/>
            <person name="O'Sullivan O."/>
            <person name="Ritari J."/>
            <person name="Douillard F.P."/>
            <person name="Paul Ross R."/>
            <person name="Yang R."/>
            <person name="Briner A.E."/>
            <person name="Felis G.E."/>
            <person name="de Vos W.M."/>
            <person name="Barrangou R."/>
            <person name="Klaenhammer T.R."/>
            <person name="Caufield P.W."/>
            <person name="Cui Y."/>
            <person name="Zhang H."/>
            <person name="O'Toole P.W."/>
        </authorList>
    </citation>
    <scope>NUCLEOTIDE SEQUENCE [LARGE SCALE GENOMIC DNA]</scope>
    <source>
        <strain evidence="2 3">DSM 20003</strain>
    </source>
</reference>
<dbReference type="InterPro" id="IPR009195">
    <property type="entry name" value="Uncharacterised_YjbK"/>
</dbReference>
<dbReference type="OrthoDB" id="384378at2"/>
<proteinExistence type="predicted"/>
<dbReference type="SMART" id="SM01118">
    <property type="entry name" value="CYTH"/>
    <property type="match status" value="1"/>
</dbReference>
<name>A0A0R1GPE5_9LACO</name>
<dbReference type="PATRIC" id="fig|1423726.3.peg.1947"/>
<evidence type="ECO:0000259" key="1">
    <source>
        <dbReference type="PROSITE" id="PS51707"/>
    </source>
</evidence>
<dbReference type="PROSITE" id="PS51707">
    <property type="entry name" value="CYTH"/>
    <property type="match status" value="1"/>
</dbReference>
<dbReference type="RefSeq" id="WP_057905727.1">
    <property type="nucleotide sequence ID" value="NZ_AZDA01000137.1"/>
</dbReference>
<dbReference type="AlphaFoldDB" id="A0A0R1GPE5"/>
<evidence type="ECO:0000313" key="3">
    <source>
        <dbReference type="Proteomes" id="UP000051461"/>
    </source>
</evidence>
<dbReference type="Gene3D" id="2.40.320.10">
    <property type="entry name" value="Hypothetical Protein Pfu-838710-001"/>
    <property type="match status" value="1"/>
</dbReference>
<keyword evidence="3" id="KW-1185">Reference proteome</keyword>
<dbReference type="Pfam" id="PF01928">
    <property type="entry name" value="CYTH"/>
    <property type="match status" value="1"/>
</dbReference>
<organism evidence="2 3">
    <name type="scientific">Loigolactobacillus bifermentans DSM 20003</name>
    <dbReference type="NCBI Taxonomy" id="1423726"/>
    <lineage>
        <taxon>Bacteria</taxon>
        <taxon>Bacillati</taxon>
        <taxon>Bacillota</taxon>
        <taxon>Bacilli</taxon>
        <taxon>Lactobacillales</taxon>
        <taxon>Lactobacillaceae</taxon>
        <taxon>Loigolactobacillus</taxon>
    </lineage>
</organism>
<dbReference type="CDD" id="cd07762">
    <property type="entry name" value="CYTH-like_Pase_1"/>
    <property type="match status" value="1"/>
</dbReference>